<feature type="domain" description="Malate synthase TIM barrel" evidence="9">
    <location>
        <begin position="174"/>
        <end position="419"/>
    </location>
</feature>
<evidence type="ECO:0000313" key="12">
    <source>
        <dbReference type="EMBL" id="KQH86320.1"/>
    </source>
</evidence>
<keyword evidence="3 8" id="KW-0329">Glyoxylate bypass</keyword>
<dbReference type="Pfam" id="PF01274">
    <property type="entry name" value="MS_TIM-barrel"/>
    <property type="match status" value="1"/>
</dbReference>
<evidence type="ECO:0000259" key="11">
    <source>
        <dbReference type="Pfam" id="PF20659"/>
    </source>
</evidence>
<evidence type="ECO:0000256" key="6">
    <source>
        <dbReference type="ARBA" id="ARBA00047918"/>
    </source>
</evidence>
<dbReference type="InterPro" id="IPR011076">
    <property type="entry name" value="Malate_synth_sf"/>
</dbReference>
<dbReference type="Gene3D" id="1.20.1220.12">
    <property type="entry name" value="Malate synthase, domain III"/>
    <property type="match status" value="1"/>
</dbReference>
<dbReference type="FunFam" id="3.20.20.360:FF:000001">
    <property type="entry name" value="Malate synthase"/>
    <property type="match status" value="1"/>
</dbReference>
<proteinExistence type="inferred from homology"/>
<comment type="catalytic activity">
    <reaction evidence="6 8">
        <text>glyoxylate + acetyl-CoA + H2O = (S)-malate + CoA + H(+)</text>
        <dbReference type="Rhea" id="RHEA:18181"/>
        <dbReference type="ChEBI" id="CHEBI:15377"/>
        <dbReference type="ChEBI" id="CHEBI:15378"/>
        <dbReference type="ChEBI" id="CHEBI:15589"/>
        <dbReference type="ChEBI" id="CHEBI:36655"/>
        <dbReference type="ChEBI" id="CHEBI:57287"/>
        <dbReference type="ChEBI" id="CHEBI:57288"/>
        <dbReference type="EC" id="2.3.3.9"/>
    </reaction>
</comment>
<gene>
    <name evidence="12" type="ORF">AMR76_09820</name>
</gene>
<feature type="domain" description="Malate synthase C-terminal" evidence="11">
    <location>
        <begin position="425"/>
        <end position="543"/>
    </location>
</feature>
<evidence type="ECO:0000256" key="5">
    <source>
        <dbReference type="ARBA" id="ARBA00022679"/>
    </source>
</evidence>
<dbReference type="PANTHER" id="PTHR42902:SF1">
    <property type="entry name" value="MALATE SYNTHASE 1-RELATED"/>
    <property type="match status" value="1"/>
</dbReference>
<dbReference type="AlphaFoldDB" id="A0A0Q2V0N5"/>
<dbReference type="Proteomes" id="UP000051221">
    <property type="component" value="Unassembled WGS sequence"/>
</dbReference>
<dbReference type="FunFam" id="1.20.1220.12:FF:000001">
    <property type="entry name" value="Malate synthase"/>
    <property type="match status" value="1"/>
</dbReference>
<keyword evidence="12" id="KW-0012">Acyltransferase</keyword>
<dbReference type="GO" id="GO:0006097">
    <property type="term" value="P:glyoxylate cycle"/>
    <property type="evidence" value="ECO:0007669"/>
    <property type="project" value="UniProtKB-UniPathway"/>
</dbReference>
<protein>
    <recommendedName>
        <fullName evidence="2 8">Malate synthase</fullName>
        <ecNumber evidence="2 8">2.3.3.9</ecNumber>
    </recommendedName>
</protein>
<dbReference type="Pfam" id="PF20659">
    <property type="entry name" value="MS_C"/>
    <property type="match status" value="1"/>
</dbReference>
<keyword evidence="4 8" id="KW-0816">Tricarboxylic acid cycle</keyword>
<dbReference type="UniPathway" id="UPA00703">
    <property type="reaction ID" value="UER00720"/>
</dbReference>
<dbReference type="InterPro" id="IPR006252">
    <property type="entry name" value="Malate_synthA"/>
</dbReference>
<dbReference type="InterPro" id="IPR001465">
    <property type="entry name" value="Malate_synthase_TIM"/>
</dbReference>
<evidence type="ECO:0000256" key="1">
    <source>
        <dbReference type="ARBA" id="ARBA00006394"/>
    </source>
</evidence>
<dbReference type="InterPro" id="IPR019830">
    <property type="entry name" value="Malate_synthase_CS"/>
</dbReference>
<dbReference type="InterPro" id="IPR048356">
    <property type="entry name" value="MS_N"/>
</dbReference>
<dbReference type="FunCoup" id="A0A0Q2V0N5">
    <property type="interactions" value="423"/>
</dbReference>
<dbReference type="Pfam" id="PF20656">
    <property type="entry name" value="MS_N"/>
    <property type="match status" value="1"/>
</dbReference>
<evidence type="ECO:0000256" key="8">
    <source>
        <dbReference type="RuleBase" id="RU000555"/>
    </source>
</evidence>
<dbReference type="GO" id="GO:0005737">
    <property type="term" value="C:cytoplasm"/>
    <property type="evidence" value="ECO:0007669"/>
    <property type="project" value="TreeGrafter"/>
</dbReference>
<feature type="domain" description="Malate synthase N-terminal" evidence="10">
    <location>
        <begin position="23"/>
        <end position="82"/>
    </location>
</feature>
<feature type="active site" description="Proton acceptor" evidence="7">
    <location>
        <position position="178"/>
    </location>
</feature>
<evidence type="ECO:0000256" key="2">
    <source>
        <dbReference type="ARBA" id="ARBA00012636"/>
    </source>
</evidence>
<dbReference type="InterPro" id="IPR044856">
    <property type="entry name" value="Malate_synth_C_sf"/>
</dbReference>
<dbReference type="SUPFAM" id="SSF51645">
    <property type="entry name" value="Malate synthase G"/>
    <property type="match status" value="1"/>
</dbReference>
<evidence type="ECO:0000259" key="10">
    <source>
        <dbReference type="Pfam" id="PF20656"/>
    </source>
</evidence>
<dbReference type="InterPro" id="IPR046363">
    <property type="entry name" value="MS_N_TIM-barrel_dom"/>
</dbReference>
<evidence type="ECO:0000256" key="4">
    <source>
        <dbReference type="ARBA" id="ARBA00022532"/>
    </source>
</evidence>
<dbReference type="GO" id="GO:0004474">
    <property type="term" value="F:malate synthase activity"/>
    <property type="evidence" value="ECO:0007669"/>
    <property type="project" value="UniProtKB-EC"/>
</dbReference>
<sequence length="545" mass="61301">MLAQTPDKDLAHPQSTRREGLLEVTGALSSAHQAIFPVEAQIFLSELCAQFAPRVDTLLAAREEKQSQIDYGQLPDFLPETQDIREGSWKILGIPQDLQDRRVEITGPTDRKMVINALNANVKVFMADFEDSMAPAWDKVLDGQINLRDAVNGTISYTNPDNGKRYELADDPAVLICRVRGLHLKEKHVTFGGQIIPGALFDFALYFFNNYKALLKKGSGPYFYLPKLQAYQEAQWWSDVFHFTEDYFGLETGTIKATVLIETLPAVFQMDEILFSLKEHIVGLNCGRWDYIFSYIKTLKKHSDRVLPDRQVVTMDKPFLNAYSRLLIYTCHKRGAFAMGGMAAFIPAKDPVENAKVLEKIRNDKMLEATNGHDGTWVAHPGLASTAMDVFNHVLGERSNQLDVSRMSDAPIYADELLAPCDGPRTEAGMRHNIRVALQYIEAWISGNGCVPIYGLMEDAATAEISRASIWQWIQHGKSLDNGQQVTKQLFRDYLAEEIEVVKAEVGEPRFNAGRFEEAAQLMETLTTSDELTNFLTIPGYDYLA</sequence>
<organism evidence="12 13">
    <name type="scientific">Vibrio furnissii</name>
    <dbReference type="NCBI Taxonomy" id="29494"/>
    <lineage>
        <taxon>Bacteria</taxon>
        <taxon>Pseudomonadati</taxon>
        <taxon>Pseudomonadota</taxon>
        <taxon>Gammaproteobacteria</taxon>
        <taxon>Vibrionales</taxon>
        <taxon>Vibrionaceae</taxon>
        <taxon>Vibrio</taxon>
    </lineage>
</organism>
<accession>A0A0Q2V0N5</accession>
<comment type="pathway">
    <text evidence="8">Carbohydrate metabolism; glyoxylate cycle; (S)-malate from isocitrate: step 2/2.</text>
</comment>
<keyword evidence="5 8" id="KW-0808">Transferase</keyword>
<dbReference type="PROSITE" id="PS00510">
    <property type="entry name" value="MALATE_SYNTHASE"/>
    <property type="match status" value="1"/>
</dbReference>
<evidence type="ECO:0000313" key="13">
    <source>
        <dbReference type="Proteomes" id="UP000051221"/>
    </source>
</evidence>
<evidence type="ECO:0000256" key="3">
    <source>
        <dbReference type="ARBA" id="ARBA00022435"/>
    </source>
</evidence>
<dbReference type="EMBL" id="LKHS01000007">
    <property type="protein sequence ID" value="KQH86320.1"/>
    <property type="molecule type" value="Genomic_DNA"/>
</dbReference>
<evidence type="ECO:0000256" key="7">
    <source>
        <dbReference type="PIRSR" id="PIRSR001363-1"/>
    </source>
</evidence>
<dbReference type="PIRSF" id="PIRSF001363">
    <property type="entry name" value="Malate_synth"/>
    <property type="match status" value="1"/>
</dbReference>
<dbReference type="PANTHER" id="PTHR42902">
    <property type="entry name" value="MALATE SYNTHASE"/>
    <property type="match status" value="1"/>
</dbReference>
<keyword evidence="13" id="KW-1185">Reference proteome</keyword>
<comment type="similarity">
    <text evidence="1 8">Belongs to the malate synthase family.</text>
</comment>
<reference evidence="12 13" key="1">
    <citation type="submission" date="2015-08" db="EMBL/GenBank/DDBJ databases">
        <title>Antibacterial properties of a collection of Vibrionaceae strains.</title>
        <authorList>
            <person name="Giubergia S."/>
        </authorList>
    </citation>
    <scope>NUCLEOTIDE SEQUENCE [LARGE SCALE GENOMIC DNA]</scope>
    <source>
        <strain evidence="12 13">S0821</strain>
    </source>
</reference>
<dbReference type="RefSeq" id="WP_055465960.1">
    <property type="nucleotide sequence ID" value="NZ_LKHS01000007.1"/>
</dbReference>
<dbReference type="InterPro" id="IPR048355">
    <property type="entry name" value="MS_C"/>
</dbReference>
<dbReference type="InParanoid" id="A0A0Q2V0N5"/>
<dbReference type="EC" id="2.3.3.9" evidence="2 8"/>
<dbReference type="Gene3D" id="3.20.20.360">
    <property type="entry name" value="Malate synthase, domain 3"/>
    <property type="match status" value="1"/>
</dbReference>
<feature type="active site" description="Proton donor" evidence="7">
    <location>
        <position position="459"/>
    </location>
</feature>
<dbReference type="CDD" id="cd00727">
    <property type="entry name" value="malate_synt_A"/>
    <property type="match status" value="1"/>
</dbReference>
<evidence type="ECO:0000259" key="9">
    <source>
        <dbReference type="Pfam" id="PF01274"/>
    </source>
</evidence>
<dbReference type="GO" id="GO:0006099">
    <property type="term" value="P:tricarboxylic acid cycle"/>
    <property type="evidence" value="ECO:0007669"/>
    <property type="project" value="UniProtKB-KW"/>
</dbReference>
<comment type="caution">
    <text evidence="12">The sequence shown here is derived from an EMBL/GenBank/DDBJ whole genome shotgun (WGS) entry which is preliminary data.</text>
</comment>
<dbReference type="NCBIfam" id="TIGR01344">
    <property type="entry name" value="malate_syn_A"/>
    <property type="match status" value="1"/>
</dbReference>
<name>A0A0Q2V0N5_VIBFU</name>